<reference evidence="1 2" key="1">
    <citation type="submission" date="2019-05" db="EMBL/GenBank/DDBJ databases">
        <title>Emergence of the Ug99 lineage of the wheat stem rust pathogen through somatic hybridization.</title>
        <authorList>
            <person name="Li F."/>
            <person name="Upadhyaya N.M."/>
            <person name="Sperschneider J."/>
            <person name="Matny O."/>
            <person name="Nguyen-Phuc H."/>
            <person name="Mago R."/>
            <person name="Raley C."/>
            <person name="Miller M.E."/>
            <person name="Silverstein K.A.T."/>
            <person name="Henningsen E."/>
            <person name="Hirsch C.D."/>
            <person name="Visser B."/>
            <person name="Pretorius Z.A."/>
            <person name="Steffenson B.J."/>
            <person name="Schwessinger B."/>
            <person name="Dodds P.N."/>
            <person name="Figueroa M."/>
        </authorList>
    </citation>
    <scope>NUCLEOTIDE SEQUENCE [LARGE SCALE GENOMIC DNA]</scope>
    <source>
        <strain evidence="1 2">Ug99</strain>
    </source>
</reference>
<accession>A0A5B0QR04</accession>
<name>A0A5B0QR04_PUCGR</name>
<dbReference type="Proteomes" id="UP000325313">
    <property type="component" value="Unassembled WGS sequence"/>
</dbReference>
<protein>
    <submittedName>
        <fullName evidence="1">Uncharacterized protein</fullName>
    </submittedName>
</protein>
<organism evidence="1 2">
    <name type="scientific">Puccinia graminis f. sp. tritici</name>
    <dbReference type="NCBI Taxonomy" id="56615"/>
    <lineage>
        <taxon>Eukaryota</taxon>
        <taxon>Fungi</taxon>
        <taxon>Dikarya</taxon>
        <taxon>Basidiomycota</taxon>
        <taxon>Pucciniomycotina</taxon>
        <taxon>Pucciniomycetes</taxon>
        <taxon>Pucciniales</taxon>
        <taxon>Pucciniaceae</taxon>
        <taxon>Puccinia</taxon>
    </lineage>
</organism>
<evidence type="ECO:0000313" key="2">
    <source>
        <dbReference type="Proteomes" id="UP000325313"/>
    </source>
</evidence>
<comment type="caution">
    <text evidence="1">The sequence shown here is derived from an EMBL/GenBank/DDBJ whole genome shotgun (WGS) entry which is preliminary data.</text>
</comment>
<proteinExistence type="predicted"/>
<evidence type="ECO:0000313" key="1">
    <source>
        <dbReference type="EMBL" id="KAA1115648.1"/>
    </source>
</evidence>
<dbReference type="EMBL" id="VDEP01000272">
    <property type="protein sequence ID" value="KAA1115648.1"/>
    <property type="molecule type" value="Genomic_DNA"/>
</dbReference>
<gene>
    <name evidence="1" type="ORF">PGTUg99_020085</name>
</gene>
<dbReference type="AlphaFoldDB" id="A0A5B0QR04"/>
<sequence>MTSATLKIVLVITLNTYLTHPNPQLATLFSPSIHNPSCQTRIIQKVPPRTFV</sequence>